<feature type="non-terminal residue" evidence="1">
    <location>
        <position position="1"/>
    </location>
</feature>
<dbReference type="EMBL" id="CAJVCH010391695">
    <property type="protein sequence ID" value="CAG7817336.1"/>
    <property type="molecule type" value="Genomic_DNA"/>
</dbReference>
<sequence length="71" mass="8248">MTYMQNIMRRYVLVLDACLQNVFGINASFAVDVLINSSRQILGHLLEKFKKSMEPIKQNGGRYFTDNFQMV</sequence>
<accession>A0A8J2KG79</accession>
<keyword evidence="2" id="KW-1185">Reference proteome</keyword>
<evidence type="ECO:0000313" key="1">
    <source>
        <dbReference type="EMBL" id="CAG7817336.1"/>
    </source>
</evidence>
<protein>
    <submittedName>
        <fullName evidence="1">Uncharacterized protein</fullName>
    </submittedName>
</protein>
<name>A0A8J2KG79_9HEXA</name>
<dbReference type="AlphaFoldDB" id="A0A8J2KG79"/>
<evidence type="ECO:0000313" key="2">
    <source>
        <dbReference type="Proteomes" id="UP000708208"/>
    </source>
</evidence>
<reference evidence="1" key="1">
    <citation type="submission" date="2021-06" db="EMBL/GenBank/DDBJ databases">
        <authorList>
            <person name="Hodson N. C."/>
            <person name="Mongue J. A."/>
            <person name="Jaron S. K."/>
        </authorList>
    </citation>
    <scope>NUCLEOTIDE SEQUENCE</scope>
</reference>
<dbReference type="Proteomes" id="UP000708208">
    <property type="component" value="Unassembled WGS sequence"/>
</dbReference>
<gene>
    <name evidence="1" type="ORF">AFUS01_LOCUS27909</name>
</gene>
<organism evidence="1 2">
    <name type="scientific">Allacma fusca</name>
    <dbReference type="NCBI Taxonomy" id="39272"/>
    <lineage>
        <taxon>Eukaryota</taxon>
        <taxon>Metazoa</taxon>
        <taxon>Ecdysozoa</taxon>
        <taxon>Arthropoda</taxon>
        <taxon>Hexapoda</taxon>
        <taxon>Collembola</taxon>
        <taxon>Symphypleona</taxon>
        <taxon>Sminthuridae</taxon>
        <taxon>Allacma</taxon>
    </lineage>
</organism>
<comment type="caution">
    <text evidence="1">The sequence shown here is derived from an EMBL/GenBank/DDBJ whole genome shotgun (WGS) entry which is preliminary data.</text>
</comment>
<proteinExistence type="predicted"/>